<evidence type="ECO:0000313" key="3">
    <source>
        <dbReference type="Proteomes" id="UP000673394"/>
    </source>
</evidence>
<sequence>MTVNLEIATMVSAIMWPIVTLVILLIFRKHMPDLIKGMFKNVKKIDFAGISIERFEAESYTPKWSVNQLDLSDQLAEDMGTYTSSVNSMSDQLFSKGNSDYTIINLGDGRKWLTSRLFIMSIIFARQKGIRSIVFVEADQTNQQRFAGWTTPASIRWALAKKYPWLEDAYADAYAAVIKEADESVSSNVGELGSGEPFVLLLRKFLHLIQKAGKTPGLKSNPEWVDIKSLQNTFEHAHWIDGVMLEELLGDDLHVSLLQSNNVKKLKLDNANFQTILESPGEYIAITSINGRFQGLLNRTKLLEQAVQQFIQHTN</sequence>
<reference evidence="2 3" key="1">
    <citation type="submission" date="2021-04" db="EMBL/GenBank/DDBJ databases">
        <title>Paenibacillus sp. DLE-14 whole genome sequence.</title>
        <authorList>
            <person name="Ham Y.J."/>
        </authorList>
    </citation>
    <scope>NUCLEOTIDE SEQUENCE [LARGE SCALE GENOMIC DNA]</scope>
    <source>
        <strain evidence="2 3">DLE-14</strain>
    </source>
</reference>
<dbReference type="RefSeq" id="WP_210657999.1">
    <property type="nucleotide sequence ID" value="NZ_JAGKSP010000003.1"/>
</dbReference>
<keyword evidence="1" id="KW-0812">Transmembrane</keyword>
<keyword evidence="1" id="KW-1133">Transmembrane helix</keyword>
<evidence type="ECO:0000256" key="1">
    <source>
        <dbReference type="SAM" id="Phobius"/>
    </source>
</evidence>
<protein>
    <recommendedName>
        <fullName evidence="4">CBS domain-containing protein</fullName>
    </recommendedName>
</protein>
<gene>
    <name evidence="2" type="ORF">I8J30_10530</name>
</gene>
<name>A0ABS5CBC8_9BACL</name>
<organism evidence="2 3">
    <name type="scientific">Paenibacillus lignilyticus</name>
    <dbReference type="NCBI Taxonomy" id="1172615"/>
    <lineage>
        <taxon>Bacteria</taxon>
        <taxon>Bacillati</taxon>
        <taxon>Bacillota</taxon>
        <taxon>Bacilli</taxon>
        <taxon>Bacillales</taxon>
        <taxon>Paenibacillaceae</taxon>
        <taxon>Paenibacillus</taxon>
    </lineage>
</organism>
<evidence type="ECO:0000313" key="2">
    <source>
        <dbReference type="EMBL" id="MBP3963135.1"/>
    </source>
</evidence>
<evidence type="ECO:0008006" key="4">
    <source>
        <dbReference type="Google" id="ProtNLM"/>
    </source>
</evidence>
<keyword evidence="3" id="KW-1185">Reference proteome</keyword>
<keyword evidence="1" id="KW-0472">Membrane</keyword>
<feature type="transmembrane region" description="Helical" evidence="1">
    <location>
        <begin position="6"/>
        <end position="27"/>
    </location>
</feature>
<dbReference type="EMBL" id="JAGKSP010000003">
    <property type="protein sequence ID" value="MBP3963135.1"/>
    <property type="molecule type" value="Genomic_DNA"/>
</dbReference>
<accession>A0ABS5CBC8</accession>
<dbReference type="Proteomes" id="UP000673394">
    <property type="component" value="Unassembled WGS sequence"/>
</dbReference>
<comment type="caution">
    <text evidence="2">The sequence shown here is derived from an EMBL/GenBank/DDBJ whole genome shotgun (WGS) entry which is preliminary data.</text>
</comment>
<proteinExistence type="predicted"/>